<reference evidence="1 2" key="1">
    <citation type="journal article" date="2014" name="Agronomy (Basel)">
        <title>A Draft Genome Sequence for Ensete ventricosum, the Drought-Tolerant Tree Against Hunger.</title>
        <authorList>
            <person name="Harrison J."/>
            <person name="Moore K.A."/>
            <person name="Paszkiewicz K."/>
            <person name="Jones T."/>
            <person name="Grant M."/>
            <person name="Ambacheew D."/>
            <person name="Muzemil S."/>
            <person name="Studholme D.J."/>
        </authorList>
    </citation>
    <scope>NUCLEOTIDE SEQUENCE [LARGE SCALE GENOMIC DNA]</scope>
</reference>
<comment type="caution">
    <text evidence="1">The sequence shown here is derived from an EMBL/GenBank/DDBJ whole genome shotgun (WGS) entry which is preliminary data.</text>
</comment>
<evidence type="ECO:0000313" key="2">
    <source>
        <dbReference type="Proteomes" id="UP000287651"/>
    </source>
</evidence>
<name>A0A426XHQ1_ENSVE</name>
<protein>
    <submittedName>
        <fullName evidence="1">Uncharacterized protein</fullName>
    </submittedName>
</protein>
<organism evidence="1 2">
    <name type="scientific">Ensete ventricosum</name>
    <name type="common">Abyssinian banana</name>
    <name type="synonym">Musa ensete</name>
    <dbReference type="NCBI Taxonomy" id="4639"/>
    <lineage>
        <taxon>Eukaryota</taxon>
        <taxon>Viridiplantae</taxon>
        <taxon>Streptophyta</taxon>
        <taxon>Embryophyta</taxon>
        <taxon>Tracheophyta</taxon>
        <taxon>Spermatophyta</taxon>
        <taxon>Magnoliopsida</taxon>
        <taxon>Liliopsida</taxon>
        <taxon>Zingiberales</taxon>
        <taxon>Musaceae</taxon>
        <taxon>Ensete</taxon>
    </lineage>
</organism>
<proteinExistence type="predicted"/>
<dbReference type="AlphaFoldDB" id="A0A426XHQ1"/>
<sequence length="110" mass="12072">MRWQQLLQPLPPFTTTSPLCGRGGCQCGTALRALAVPLWHHLTQAALPHIEAVGRLMRLACQELREYLISAPLPPSTTTQAIPTIAKIIANSAVITTVVDHPFNLHKNYI</sequence>
<dbReference type="EMBL" id="AMZH03020618">
    <property type="protein sequence ID" value="RRT39001.1"/>
    <property type="molecule type" value="Genomic_DNA"/>
</dbReference>
<gene>
    <name evidence="1" type="ORF">B296_00033704</name>
</gene>
<accession>A0A426XHQ1</accession>
<dbReference type="Proteomes" id="UP000287651">
    <property type="component" value="Unassembled WGS sequence"/>
</dbReference>
<evidence type="ECO:0000313" key="1">
    <source>
        <dbReference type="EMBL" id="RRT39001.1"/>
    </source>
</evidence>